<dbReference type="Proteomes" id="UP000289260">
    <property type="component" value="Chromosome"/>
</dbReference>
<dbReference type="InterPro" id="IPR011059">
    <property type="entry name" value="Metal-dep_hydrolase_composite"/>
</dbReference>
<reference evidence="2 3" key="1">
    <citation type="submission" date="2019-02" db="EMBL/GenBank/DDBJ databases">
        <authorList>
            <person name="Sun L."/>
            <person name="Pan D."/>
            <person name="Wu X."/>
        </authorList>
    </citation>
    <scope>NUCLEOTIDE SEQUENCE [LARGE SCALE GENOMIC DNA]</scope>
    <source>
        <strain evidence="2 3">JW-1</strain>
    </source>
</reference>
<name>A0A4P6KDQ6_9MICO</name>
<keyword evidence="3" id="KW-1185">Reference proteome</keyword>
<keyword evidence="2" id="KW-0378">Hydrolase</keyword>
<dbReference type="CDD" id="cd01300">
    <property type="entry name" value="YtcJ_like"/>
    <property type="match status" value="1"/>
</dbReference>
<dbReference type="PANTHER" id="PTHR22642">
    <property type="entry name" value="IMIDAZOLONEPROPIONASE"/>
    <property type="match status" value="1"/>
</dbReference>
<protein>
    <submittedName>
        <fullName evidence="2">Amidohydrolase</fullName>
    </submittedName>
</protein>
<dbReference type="RefSeq" id="WP_130109210.1">
    <property type="nucleotide sequence ID" value="NZ_CP035806.1"/>
</dbReference>
<dbReference type="InterPro" id="IPR013108">
    <property type="entry name" value="Amidohydro_3"/>
</dbReference>
<organism evidence="2 3">
    <name type="scientific">Leucobacter triazinivorans</name>
    <dbReference type="NCBI Taxonomy" id="1784719"/>
    <lineage>
        <taxon>Bacteria</taxon>
        <taxon>Bacillati</taxon>
        <taxon>Actinomycetota</taxon>
        <taxon>Actinomycetes</taxon>
        <taxon>Micrococcales</taxon>
        <taxon>Microbacteriaceae</taxon>
        <taxon>Leucobacter</taxon>
    </lineage>
</organism>
<accession>A0A4P6KDQ6</accession>
<evidence type="ECO:0000313" key="3">
    <source>
        <dbReference type="Proteomes" id="UP000289260"/>
    </source>
</evidence>
<dbReference type="Gene3D" id="3.10.310.70">
    <property type="match status" value="1"/>
</dbReference>
<dbReference type="AlphaFoldDB" id="A0A4P6KDQ6"/>
<dbReference type="InterPro" id="IPR032466">
    <property type="entry name" value="Metal_Hydrolase"/>
</dbReference>
<proteinExistence type="predicted"/>
<dbReference type="GO" id="GO:0016810">
    <property type="term" value="F:hydrolase activity, acting on carbon-nitrogen (but not peptide) bonds"/>
    <property type="evidence" value="ECO:0007669"/>
    <property type="project" value="InterPro"/>
</dbReference>
<dbReference type="KEGG" id="ltr:EVS81_03815"/>
<dbReference type="InterPro" id="IPR033932">
    <property type="entry name" value="YtcJ-like"/>
</dbReference>
<dbReference type="EMBL" id="CP035806">
    <property type="protein sequence ID" value="QBE48061.1"/>
    <property type="molecule type" value="Genomic_DNA"/>
</dbReference>
<dbReference type="Gene3D" id="2.30.40.10">
    <property type="entry name" value="Urease, subunit C, domain 1"/>
    <property type="match status" value="1"/>
</dbReference>
<sequence length="541" mass="59370">MASENRAELLIVADRVRAFDPQRADTATAIAVRDGEIIDVGTEHALARHVGPGTAVHRYPGATVLPGLTDCHTHIVMGLPLSRGIRLTDRSLDEVRLAISEAVGSDDGEERWILGWGLDPNVFAESGFTGRIFDDIAPDRPVFLRMRDAHSAIVNSAAVRELGLTGRERFDDESRIDVDSAGNPTGYIIEIGAIERVLAQIPPEGFDASVARIAELLRSMAQSGLTANHVLDFSEEGAKLISAVEDRGGLPIRLRFSPMIFPGMTDTELWRIVELQGSGGERWRVEGVKFFIDGTVDNGTAWLHEPDSAGQGTRSIWTDPERYRAAQRFFAERGIPTTTHAIGDRGVDFVLDALESLGDEIRGRAPHRIEHIETITDRTVRRFAELGVAASMQPIHGTRHTRADRSDNWSVRLGAERASHGWRCRDIRDTGATVALGSDWPVTPFDPRRMIADTILRRPVEQPGLAPVQPEQALTAREAFEGYTLHAARSVGHEDRLGSIAPGKRAEFTVFGADPFESAPEEYPRLDVVATYLDGERIVGA</sequence>
<dbReference type="SUPFAM" id="SSF51556">
    <property type="entry name" value="Metallo-dependent hydrolases"/>
    <property type="match status" value="1"/>
</dbReference>
<feature type="domain" description="Amidohydrolase 3" evidence="1">
    <location>
        <begin position="61"/>
        <end position="538"/>
    </location>
</feature>
<dbReference type="Gene3D" id="3.20.20.140">
    <property type="entry name" value="Metal-dependent hydrolases"/>
    <property type="match status" value="1"/>
</dbReference>
<evidence type="ECO:0000259" key="1">
    <source>
        <dbReference type="Pfam" id="PF07969"/>
    </source>
</evidence>
<gene>
    <name evidence="2" type="ORF">EVS81_03815</name>
</gene>
<evidence type="ECO:0000313" key="2">
    <source>
        <dbReference type="EMBL" id="QBE48061.1"/>
    </source>
</evidence>
<dbReference type="PANTHER" id="PTHR22642:SF2">
    <property type="entry name" value="PROTEIN LONG AFTER FAR-RED 3"/>
    <property type="match status" value="1"/>
</dbReference>
<dbReference type="Pfam" id="PF07969">
    <property type="entry name" value="Amidohydro_3"/>
    <property type="match status" value="1"/>
</dbReference>
<dbReference type="OrthoDB" id="3238066at2"/>
<dbReference type="SUPFAM" id="SSF51338">
    <property type="entry name" value="Composite domain of metallo-dependent hydrolases"/>
    <property type="match status" value="1"/>
</dbReference>